<gene>
    <name evidence="2" type="ORF">DXG03_001143</name>
</gene>
<proteinExistence type="predicted"/>
<evidence type="ECO:0000259" key="1">
    <source>
        <dbReference type="PROSITE" id="PS50011"/>
    </source>
</evidence>
<dbReference type="Proteomes" id="UP000775547">
    <property type="component" value="Unassembled WGS sequence"/>
</dbReference>
<accession>A0A9P7GAZ7</accession>
<dbReference type="InterPro" id="IPR050235">
    <property type="entry name" value="CK1_Ser-Thr_kinase"/>
</dbReference>
<dbReference type="SUPFAM" id="SSF56112">
    <property type="entry name" value="Protein kinase-like (PK-like)"/>
    <property type="match status" value="1"/>
</dbReference>
<protein>
    <recommendedName>
        <fullName evidence="1">Protein kinase domain-containing protein</fullName>
    </recommendedName>
</protein>
<reference evidence="2" key="1">
    <citation type="submission" date="2020-07" db="EMBL/GenBank/DDBJ databases">
        <authorList>
            <person name="Nieuwenhuis M."/>
            <person name="Van De Peppel L.J.J."/>
        </authorList>
    </citation>
    <scope>NUCLEOTIDE SEQUENCE</scope>
    <source>
        <strain evidence="2">AP01</strain>
        <tissue evidence="2">Mycelium</tissue>
    </source>
</reference>
<dbReference type="InterPro" id="IPR020635">
    <property type="entry name" value="Tyr_kinase_cat_dom"/>
</dbReference>
<dbReference type="GO" id="GO:0004713">
    <property type="term" value="F:protein tyrosine kinase activity"/>
    <property type="evidence" value="ECO:0007669"/>
    <property type="project" value="InterPro"/>
</dbReference>
<evidence type="ECO:0000313" key="2">
    <source>
        <dbReference type="EMBL" id="KAG5647184.1"/>
    </source>
</evidence>
<sequence>MDNSTLRFALSPLGVPELRSGSFGFVFRATEEGTGRQVAVKKSRVSKKVARSTLRHEACILQLLQGHGAIPALLGYCHFKHFEFIAMELLGPSVAEQKKDGAGLAALQHIHLLDIIHRDLRPVNILCAFHDPSTIKIIDFGISKSFSRGYSSKLKCEPQHLIGSLYWASLNSHNVEDLAPRDDIESLVLVVLYLVRGTLPWKPRSRLERPQRSKEVVRRTEAISTGPKLFAGFPDEFGWLLTYSCSLAFDGLPDYDDIRRRFTMVSERLGLSPDSGPLDWTPCYTTIVDNIETEHELGQYPDDDDGKIACDPNAILHCHLIGSDEDSYHEWDYAMWQLRG</sequence>
<keyword evidence="3" id="KW-1185">Reference proteome</keyword>
<dbReference type="Gene3D" id="1.10.510.10">
    <property type="entry name" value="Transferase(Phosphotransferase) domain 1"/>
    <property type="match status" value="1"/>
</dbReference>
<dbReference type="InterPro" id="IPR008266">
    <property type="entry name" value="Tyr_kinase_AS"/>
</dbReference>
<reference evidence="2" key="2">
    <citation type="submission" date="2021-10" db="EMBL/GenBank/DDBJ databases">
        <title>Phylogenomics reveals ancestral predisposition of the termite-cultivated fungus Termitomyces towards a domesticated lifestyle.</title>
        <authorList>
            <person name="Auxier B."/>
            <person name="Grum-Grzhimaylo A."/>
            <person name="Cardenas M.E."/>
            <person name="Lodge J.D."/>
            <person name="Laessoe T."/>
            <person name="Pedersen O."/>
            <person name="Smith M.E."/>
            <person name="Kuyper T.W."/>
            <person name="Franco-Molano E.A."/>
            <person name="Baroni T.J."/>
            <person name="Aanen D.K."/>
        </authorList>
    </citation>
    <scope>NUCLEOTIDE SEQUENCE</scope>
    <source>
        <strain evidence="2">AP01</strain>
        <tissue evidence="2">Mycelium</tissue>
    </source>
</reference>
<name>A0A9P7GAZ7_9AGAR</name>
<organism evidence="2 3">
    <name type="scientific">Asterophora parasitica</name>
    <dbReference type="NCBI Taxonomy" id="117018"/>
    <lineage>
        <taxon>Eukaryota</taxon>
        <taxon>Fungi</taxon>
        <taxon>Dikarya</taxon>
        <taxon>Basidiomycota</taxon>
        <taxon>Agaricomycotina</taxon>
        <taxon>Agaricomycetes</taxon>
        <taxon>Agaricomycetidae</taxon>
        <taxon>Agaricales</taxon>
        <taxon>Tricholomatineae</taxon>
        <taxon>Lyophyllaceae</taxon>
        <taxon>Asterophora</taxon>
    </lineage>
</organism>
<dbReference type="Pfam" id="PF00069">
    <property type="entry name" value="Pkinase"/>
    <property type="match status" value="1"/>
</dbReference>
<dbReference type="PROSITE" id="PS50011">
    <property type="entry name" value="PROTEIN_KINASE_DOM"/>
    <property type="match status" value="1"/>
</dbReference>
<dbReference type="InterPro" id="IPR011009">
    <property type="entry name" value="Kinase-like_dom_sf"/>
</dbReference>
<evidence type="ECO:0000313" key="3">
    <source>
        <dbReference type="Proteomes" id="UP000775547"/>
    </source>
</evidence>
<dbReference type="OrthoDB" id="5579860at2759"/>
<dbReference type="EMBL" id="JABCKV010000012">
    <property type="protein sequence ID" value="KAG5647184.1"/>
    <property type="molecule type" value="Genomic_DNA"/>
</dbReference>
<dbReference type="PROSITE" id="PS00109">
    <property type="entry name" value="PROTEIN_KINASE_TYR"/>
    <property type="match status" value="1"/>
</dbReference>
<dbReference type="InterPro" id="IPR000719">
    <property type="entry name" value="Prot_kinase_dom"/>
</dbReference>
<comment type="caution">
    <text evidence="2">The sequence shown here is derived from an EMBL/GenBank/DDBJ whole genome shotgun (WGS) entry which is preliminary data.</text>
</comment>
<dbReference type="PANTHER" id="PTHR11909">
    <property type="entry name" value="CASEIN KINASE-RELATED"/>
    <property type="match status" value="1"/>
</dbReference>
<dbReference type="SMART" id="SM00219">
    <property type="entry name" value="TyrKc"/>
    <property type="match status" value="1"/>
</dbReference>
<dbReference type="GO" id="GO:0005524">
    <property type="term" value="F:ATP binding"/>
    <property type="evidence" value="ECO:0007669"/>
    <property type="project" value="InterPro"/>
</dbReference>
<feature type="domain" description="Protein kinase" evidence="1">
    <location>
        <begin position="12"/>
        <end position="269"/>
    </location>
</feature>
<dbReference type="AlphaFoldDB" id="A0A9P7GAZ7"/>